<reference evidence="4 5" key="2">
    <citation type="journal article" date="2011" name="J. Bacteriol.">
        <title>Complete genome sequence of strain HTCC2503T of Parvularcula bermudensis, the type species of the order "Parvularculales" in the class Alphaproteobacteria.</title>
        <authorList>
            <person name="Oh H.M."/>
            <person name="Kang I."/>
            <person name="Vergin K.L."/>
            <person name="Kang D."/>
            <person name="Rhee K.H."/>
            <person name="Giovannoni S.J."/>
            <person name="Cho J.C."/>
        </authorList>
    </citation>
    <scope>NUCLEOTIDE SEQUENCE [LARGE SCALE GENOMIC DNA]</scope>
    <source>
        <strain evidence="5">ATCC BAA-594 / HTCC2503 / KCTC 12087</strain>
    </source>
</reference>
<dbReference type="PANTHER" id="PTHR10605">
    <property type="entry name" value="HEPARAN SULFATE SULFOTRANSFERASE"/>
    <property type="match status" value="1"/>
</dbReference>
<dbReference type="HOGENOM" id="CLU_017703_1_0_5"/>
<dbReference type="AlphaFoldDB" id="E0TC49"/>
<accession>E0TC49</accession>
<dbReference type="Gene3D" id="3.40.50.300">
    <property type="entry name" value="P-loop containing nucleotide triphosphate hydrolases"/>
    <property type="match status" value="1"/>
</dbReference>
<keyword evidence="2" id="KW-0325">Glycoprotein</keyword>
<dbReference type="InterPro" id="IPR000863">
    <property type="entry name" value="Sulfotransferase_dom"/>
</dbReference>
<dbReference type="STRING" id="314260.PB2503_11299"/>
<keyword evidence="1 4" id="KW-0808">Transferase</keyword>
<dbReference type="InterPro" id="IPR027417">
    <property type="entry name" value="P-loop_NTPase"/>
</dbReference>
<dbReference type="SUPFAM" id="SSF52540">
    <property type="entry name" value="P-loop containing nucleoside triphosphate hydrolases"/>
    <property type="match status" value="1"/>
</dbReference>
<feature type="domain" description="Sulfotransferase" evidence="3">
    <location>
        <begin position="15"/>
        <end position="213"/>
    </location>
</feature>
<evidence type="ECO:0000256" key="1">
    <source>
        <dbReference type="ARBA" id="ARBA00022679"/>
    </source>
</evidence>
<reference evidence="5" key="1">
    <citation type="submission" date="2010-08" db="EMBL/GenBank/DDBJ databases">
        <title>Genome sequence of Parvularcula bermudensis HTCC2503.</title>
        <authorList>
            <person name="Kang D.-M."/>
            <person name="Oh H.-M."/>
            <person name="Cho J.-C."/>
        </authorList>
    </citation>
    <scope>NUCLEOTIDE SEQUENCE [LARGE SCALE GENOMIC DNA]</scope>
    <source>
        <strain evidence="5">ATCC BAA-594 / HTCC2503 / KCTC 12087</strain>
    </source>
</reference>
<name>E0TC49_PARBH</name>
<dbReference type="PANTHER" id="PTHR10605:SF56">
    <property type="entry name" value="BIFUNCTIONAL HEPARAN SULFATE N-DEACETYLASE_N-SULFOTRANSFERASE"/>
    <property type="match status" value="1"/>
</dbReference>
<gene>
    <name evidence="4" type="ordered locus">PB2503_11299</name>
</gene>
<keyword evidence="5" id="KW-1185">Reference proteome</keyword>
<sequence>MTSVASDDASPGRFPDFLILGAPKCGTTTLYEVLNGHPSLHFPRKEPGFLSQDVENTERYREHVPDLAAYRQLFTATPAGALAGEATPRTLYSAEAISILAAHRPDAKLIAVLRDPVDLVFSYHAQKLREGQETEADFERAWRRCVDGETGRALSDAPWWKGRINYPYWGRFGAPLTRWRAAAGGRLLLMHLDELNSSLVAAYRRILDHLGVADDGREVFAMANERVDIRHPTLNRLAVTLQNQLHPVLAPIRQARGGQSLGLLRRFQRLNTKPLSSRPAVSRDFRQFMMQAFEDDLLLAEEIYGHPVRRLGAEGDALEP</sequence>
<evidence type="ECO:0000256" key="2">
    <source>
        <dbReference type="ARBA" id="ARBA00023180"/>
    </source>
</evidence>
<dbReference type="Pfam" id="PF00685">
    <property type="entry name" value="Sulfotransfer_1"/>
    <property type="match status" value="1"/>
</dbReference>
<dbReference type="GO" id="GO:0008146">
    <property type="term" value="F:sulfotransferase activity"/>
    <property type="evidence" value="ECO:0007669"/>
    <property type="project" value="InterPro"/>
</dbReference>
<protein>
    <submittedName>
        <fullName evidence="4">Putative deacetylase sulfotransferase</fullName>
    </submittedName>
</protein>
<dbReference type="Proteomes" id="UP000001302">
    <property type="component" value="Chromosome"/>
</dbReference>
<evidence type="ECO:0000259" key="3">
    <source>
        <dbReference type="Pfam" id="PF00685"/>
    </source>
</evidence>
<dbReference type="InterPro" id="IPR037359">
    <property type="entry name" value="NST/OST"/>
</dbReference>
<dbReference type="eggNOG" id="COG0457">
    <property type="taxonomic scope" value="Bacteria"/>
</dbReference>
<dbReference type="EMBL" id="CP002156">
    <property type="protein sequence ID" value="ADM10307.1"/>
    <property type="molecule type" value="Genomic_DNA"/>
</dbReference>
<organism evidence="4 5">
    <name type="scientific">Parvularcula bermudensis (strain ATCC BAA-594 / HTCC2503 / KCTC 12087)</name>
    <dbReference type="NCBI Taxonomy" id="314260"/>
    <lineage>
        <taxon>Bacteria</taxon>
        <taxon>Pseudomonadati</taxon>
        <taxon>Pseudomonadota</taxon>
        <taxon>Alphaproteobacteria</taxon>
        <taxon>Parvularculales</taxon>
        <taxon>Parvularculaceae</taxon>
        <taxon>Parvularcula</taxon>
    </lineage>
</organism>
<proteinExistence type="predicted"/>
<evidence type="ECO:0000313" key="5">
    <source>
        <dbReference type="Proteomes" id="UP000001302"/>
    </source>
</evidence>
<evidence type="ECO:0000313" key="4">
    <source>
        <dbReference type="EMBL" id="ADM10307.1"/>
    </source>
</evidence>
<dbReference type="KEGG" id="pbr:PB2503_11299"/>